<name>A0A0C5VHH2_9GAMM</name>
<dbReference type="EMBL" id="CP007142">
    <property type="protein sequence ID" value="AJQ94122.1"/>
    <property type="molecule type" value="Genomic_DNA"/>
</dbReference>
<organism evidence="1 2">
    <name type="scientific">Gynuella sunshinyii YC6258</name>
    <dbReference type="NCBI Taxonomy" id="1445510"/>
    <lineage>
        <taxon>Bacteria</taxon>
        <taxon>Pseudomonadati</taxon>
        <taxon>Pseudomonadota</taxon>
        <taxon>Gammaproteobacteria</taxon>
        <taxon>Oceanospirillales</taxon>
        <taxon>Saccharospirillaceae</taxon>
        <taxon>Gynuella</taxon>
    </lineage>
</organism>
<dbReference type="AlphaFoldDB" id="A0A0C5VHH2"/>
<protein>
    <submittedName>
        <fullName evidence="1">Uncharacterized protein</fullName>
    </submittedName>
</protein>
<accession>A0A0C5VHH2</accession>
<dbReference type="Proteomes" id="UP000032266">
    <property type="component" value="Chromosome"/>
</dbReference>
<dbReference type="HOGENOM" id="CLU_1394619_0_0_6"/>
<evidence type="ECO:0000313" key="1">
    <source>
        <dbReference type="EMBL" id="AJQ94122.1"/>
    </source>
</evidence>
<keyword evidence="2" id="KW-1185">Reference proteome</keyword>
<evidence type="ECO:0000313" key="2">
    <source>
        <dbReference type="Proteomes" id="UP000032266"/>
    </source>
</evidence>
<reference evidence="1 2" key="1">
    <citation type="submission" date="2014-01" db="EMBL/GenBank/DDBJ databases">
        <title>Full genme sequencing of cellulolytic bacterium Gynuella sunshinyii YC6258T gen. nov., sp. nov.</title>
        <authorList>
            <person name="Khan H."/>
            <person name="Chung E.J."/>
            <person name="Chung Y.R."/>
        </authorList>
    </citation>
    <scope>NUCLEOTIDE SEQUENCE [LARGE SCALE GENOMIC DNA]</scope>
    <source>
        <strain evidence="1 2">YC6258</strain>
    </source>
</reference>
<sequence>MGFSLDKYFLKTNFSDLDIKNTMKDDYLCLYGNDRAVKLFFSDYPSSENTNLVRIYSVEEVNVHSTPGSISLCEEYADSSSVEPVVKYYENGFYQNIEEYLSDNHFENVIGKKSKNTNDVRVYKKLLNALEPPSCHNVIDDIGETYSFFGKETKNIVISLNYRNGILISLRKKIEYKTDMKRLFRELDCKDEMLE</sequence>
<dbReference type="STRING" id="1445510.YC6258_02080"/>
<gene>
    <name evidence="1" type="ORF">YC6258_02080</name>
</gene>
<dbReference type="KEGG" id="gsn:YC6258_02080"/>
<proteinExistence type="predicted"/>